<dbReference type="InterPro" id="IPR000073">
    <property type="entry name" value="AB_hydrolase_1"/>
</dbReference>
<feature type="region of interest" description="Disordered" evidence="3">
    <location>
        <begin position="1"/>
        <end position="21"/>
    </location>
</feature>
<dbReference type="PRINTS" id="PR00111">
    <property type="entry name" value="ABHYDROLASE"/>
</dbReference>
<dbReference type="InterPro" id="IPR050266">
    <property type="entry name" value="AB_hydrolase_sf"/>
</dbReference>
<evidence type="ECO:0000256" key="1">
    <source>
        <dbReference type="ARBA" id="ARBA00008645"/>
    </source>
</evidence>
<keyword evidence="2 5" id="KW-0378">Hydrolase</keyword>
<name>A0ABT3STI9_9GAMM</name>
<dbReference type="Proteomes" id="UP001143307">
    <property type="component" value="Unassembled WGS sequence"/>
</dbReference>
<keyword evidence="6" id="KW-1185">Reference proteome</keyword>
<evidence type="ECO:0000256" key="2">
    <source>
        <dbReference type="ARBA" id="ARBA00022801"/>
    </source>
</evidence>
<comment type="similarity">
    <text evidence="1">Belongs to the AB hydrolase superfamily.</text>
</comment>
<evidence type="ECO:0000313" key="5">
    <source>
        <dbReference type="EMBL" id="MCX2973303.1"/>
    </source>
</evidence>
<sequence length="301" mass="33258">MLQCATASFRDKPMTPSGATERSWEVDGLHIAGLSWGDTEKKPLLALHGWLDNANSFAMLAPQLADFHVIALDLTGHGKSSRRSADATYEVYDDLPQVLGVVQQLGWDRFDLIGHSRGAIIASILAASFPEKIHHLVLLDGVSPPPLEAGEFVSQMRRYVIDKKRLQNRQTRIYKSMDVAVSAREEQGLNAEASRLIVCRNLTPVEGGFTWATDPRLRGASAVKLTQDQVDAVLQELTMPTLLLMAERGLSETHSSEFTSLGDRVSDLVLETFPGGHHFHMEQGVATLSIRIQSFLFNEEL</sequence>
<organism evidence="5 6">
    <name type="scientific">Candidatus Seongchinamella marina</name>
    <dbReference type="NCBI Taxonomy" id="2518990"/>
    <lineage>
        <taxon>Bacteria</taxon>
        <taxon>Pseudomonadati</taxon>
        <taxon>Pseudomonadota</taxon>
        <taxon>Gammaproteobacteria</taxon>
        <taxon>Cellvibrionales</taxon>
        <taxon>Halieaceae</taxon>
        <taxon>Seongchinamella</taxon>
    </lineage>
</organism>
<accession>A0ABT3STI9</accession>
<comment type="caution">
    <text evidence="5">The sequence shown here is derived from an EMBL/GenBank/DDBJ whole genome shotgun (WGS) entry which is preliminary data.</text>
</comment>
<gene>
    <name evidence="5" type="ORF">EYC87_06855</name>
</gene>
<evidence type="ECO:0000256" key="3">
    <source>
        <dbReference type="SAM" id="MobiDB-lite"/>
    </source>
</evidence>
<dbReference type="PANTHER" id="PTHR43798:SF14">
    <property type="entry name" value="SERINE HYDROLASE-LIKE PROTEIN DDB_G0286239"/>
    <property type="match status" value="1"/>
</dbReference>
<dbReference type="InterPro" id="IPR029058">
    <property type="entry name" value="AB_hydrolase_fold"/>
</dbReference>
<dbReference type="GO" id="GO:0016787">
    <property type="term" value="F:hydrolase activity"/>
    <property type="evidence" value="ECO:0007669"/>
    <property type="project" value="UniProtKB-KW"/>
</dbReference>
<feature type="domain" description="AB hydrolase-1" evidence="4">
    <location>
        <begin position="42"/>
        <end position="282"/>
    </location>
</feature>
<dbReference type="EMBL" id="SHNP01000002">
    <property type="protein sequence ID" value="MCX2973303.1"/>
    <property type="molecule type" value="Genomic_DNA"/>
</dbReference>
<evidence type="ECO:0000259" key="4">
    <source>
        <dbReference type="Pfam" id="PF00561"/>
    </source>
</evidence>
<dbReference type="Pfam" id="PF00561">
    <property type="entry name" value="Abhydrolase_1"/>
    <property type="match status" value="1"/>
</dbReference>
<evidence type="ECO:0000313" key="6">
    <source>
        <dbReference type="Proteomes" id="UP001143307"/>
    </source>
</evidence>
<protein>
    <submittedName>
        <fullName evidence="5">Alpha/beta hydrolase</fullName>
    </submittedName>
</protein>
<dbReference type="SUPFAM" id="SSF53474">
    <property type="entry name" value="alpha/beta-Hydrolases"/>
    <property type="match status" value="1"/>
</dbReference>
<dbReference type="Gene3D" id="3.40.50.1820">
    <property type="entry name" value="alpha/beta hydrolase"/>
    <property type="match status" value="1"/>
</dbReference>
<dbReference type="PANTHER" id="PTHR43798">
    <property type="entry name" value="MONOACYLGLYCEROL LIPASE"/>
    <property type="match status" value="1"/>
</dbReference>
<proteinExistence type="inferred from homology"/>
<reference evidence="5" key="1">
    <citation type="submission" date="2019-02" db="EMBL/GenBank/DDBJ databases">
        <authorList>
            <person name="Li S.-H."/>
        </authorList>
    </citation>
    <scope>NUCLEOTIDE SEQUENCE</scope>
    <source>
        <strain evidence="5">IMCC8485</strain>
    </source>
</reference>